<dbReference type="Proteomes" id="UP001597458">
    <property type="component" value="Unassembled WGS sequence"/>
</dbReference>
<keyword evidence="2" id="KW-1185">Reference proteome</keyword>
<evidence type="ECO:0000313" key="2">
    <source>
        <dbReference type="Proteomes" id="UP001597458"/>
    </source>
</evidence>
<reference evidence="2" key="1">
    <citation type="journal article" date="2019" name="Int. J. Syst. Evol. Microbiol.">
        <title>The Global Catalogue of Microorganisms (GCM) 10K type strain sequencing project: providing services to taxonomists for standard genome sequencing and annotation.</title>
        <authorList>
            <consortium name="The Broad Institute Genomics Platform"/>
            <consortium name="The Broad Institute Genome Sequencing Center for Infectious Disease"/>
            <person name="Wu L."/>
            <person name="Ma J."/>
        </authorList>
    </citation>
    <scope>NUCLEOTIDE SEQUENCE [LARGE SCALE GENOMIC DNA]</scope>
    <source>
        <strain evidence="2">TISTR 2241</strain>
    </source>
</reference>
<comment type="caution">
    <text evidence="1">The sequence shown here is derived from an EMBL/GenBank/DDBJ whole genome shotgun (WGS) entry which is preliminary data.</text>
</comment>
<protein>
    <recommendedName>
        <fullName evidence="3">PD-(D/E)XK nuclease family transposase</fullName>
    </recommendedName>
</protein>
<organism evidence="1 2">
    <name type="scientific">Terrilactibacillus laevilacticus</name>
    <dbReference type="NCBI Taxonomy" id="1380157"/>
    <lineage>
        <taxon>Bacteria</taxon>
        <taxon>Bacillati</taxon>
        <taxon>Bacillota</taxon>
        <taxon>Bacilli</taxon>
        <taxon>Bacillales</taxon>
        <taxon>Bacillaceae</taxon>
        <taxon>Terrilactibacillus</taxon>
    </lineage>
</organism>
<accession>A0ABW5PVH0</accession>
<dbReference type="RefSeq" id="WP_141191732.1">
    <property type="nucleotide sequence ID" value="NZ_JBHUMR010000023.1"/>
</dbReference>
<sequence length="315" mass="37179">MQLQQFVTEIIDELGGFVEPLEYALCHVLIPEKYTGYFQNRFEIRLAFDYEVAQENPDAEFVTFGSYILEQLLTIVQEKTLSTLRFVEIDRLEVGNPLKKITDFLMHESGKIEIIEEKPIMGIWAVFHYQLTHLTDEKNEMLDQVWINVLAGSIDETMKDNQNRMTYQQKSLYTYPIPVEVDMTKLLEQATNYVKQKAEQQHSQSQNSHAFEKDITRITNYYTELQNENDKRAKRMGISEEKKAEIKAKSTAIKLEKEKQLQEIYNKYNGQIEVDLDNGILYFIPLQAFTIEIKFRGKTNQRMIYFNPIMKQFFE</sequence>
<evidence type="ECO:0008006" key="3">
    <source>
        <dbReference type="Google" id="ProtNLM"/>
    </source>
</evidence>
<dbReference type="EMBL" id="JBHUMR010000023">
    <property type="protein sequence ID" value="MFD2618614.1"/>
    <property type="molecule type" value="Genomic_DNA"/>
</dbReference>
<name>A0ABW5PVH0_9BACI</name>
<evidence type="ECO:0000313" key="1">
    <source>
        <dbReference type="EMBL" id="MFD2618614.1"/>
    </source>
</evidence>
<gene>
    <name evidence="1" type="ORF">ACFSTF_15090</name>
</gene>
<proteinExistence type="predicted"/>